<reference evidence="2 3" key="1">
    <citation type="submission" date="2020-02" db="EMBL/GenBank/DDBJ databases">
        <authorList>
            <person name="Ferguson B K."/>
        </authorList>
    </citation>
    <scope>NUCLEOTIDE SEQUENCE [LARGE SCALE GENOMIC DNA]</scope>
</reference>
<dbReference type="EMBL" id="CADCXV010000901">
    <property type="protein sequence ID" value="CAB0038291.1"/>
    <property type="molecule type" value="Genomic_DNA"/>
</dbReference>
<evidence type="ECO:0000256" key="1">
    <source>
        <dbReference type="SAM" id="SignalP"/>
    </source>
</evidence>
<proteinExistence type="predicted"/>
<dbReference type="Proteomes" id="UP000479190">
    <property type="component" value="Unassembled WGS sequence"/>
</dbReference>
<protein>
    <recommendedName>
        <fullName evidence="4">Secreted protein</fullName>
    </recommendedName>
</protein>
<sequence length="128" mass="14835">MFKLFASVALILLAIVNYDCAVQAKSAHKDDSNGGGGVSVRPTQQWRFLDGSERHVLPKYREEIHEFGVGRIKCLRYCIQSKDSMAPHVLHLLWQLQRNKSQGELYYRHTRFVYNASRAARRTEEKKI</sequence>
<accession>A0A6H5IRP9</accession>
<name>A0A6H5IRP9_9HYME</name>
<keyword evidence="1" id="KW-0732">Signal</keyword>
<feature type="chain" id="PRO_5026264957" description="Secreted protein" evidence="1">
    <location>
        <begin position="22"/>
        <end position="128"/>
    </location>
</feature>
<dbReference type="AlphaFoldDB" id="A0A6H5IRP9"/>
<evidence type="ECO:0008006" key="4">
    <source>
        <dbReference type="Google" id="ProtNLM"/>
    </source>
</evidence>
<organism evidence="2 3">
    <name type="scientific">Trichogramma brassicae</name>
    <dbReference type="NCBI Taxonomy" id="86971"/>
    <lineage>
        <taxon>Eukaryota</taxon>
        <taxon>Metazoa</taxon>
        <taxon>Ecdysozoa</taxon>
        <taxon>Arthropoda</taxon>
        <taxon>Hexapoda</taxon>
        <taxon>Insecta</taxon>
        <taxon>Pterygota</taxon>
        <taxon>Neoptera</taxon>
        <taxon>Endopterygota</taxon>
        <taxon>Hymenoptera</taxon>
        <taxon>Apocrita</taxon>
        <taxon>Proctotrupomorpha</taxon>
        <taxon>Chalcidoidea</taxon>
        <taxon>Trichogrammatidae</taxon>
        <taxon>Trichogramma</taxon>
    </lineage>
</organism>
<evidence type="ECO:0000313" key="3">
    <source>
        <dbReference type="Proteomes" id="UP000479190"/>
    </source>
</evidence>
<evidence type="ECO:0000313" key="2">
    <source>
        <dbReference type="EMBL" id="CAB0038291.1"/>
    </source>
</evidence>
<feature type="signal peptide" evidence="1">
    <location>
        <begin position="1"/>
        <end position="21"/>
    </location>
</feature>
<gene>
    <name evidence="2" type="ORF">TBRA_LOCUS10078</name>
</gene>
<keyword evidence="3" id="KW-1185">Reference proteome</keyword>